<name>A0A3S4HYR0_SALET</name>
<gene>
    <name evidence="1" type="ORF">NCTC6754_02195</name>
</gene>
<protein>
    <submittedName>
        <fullName evidence="1">Uncharacterized protein</fullName>
    </submittedName>
</protein>
<evidence type="ECO:0000313" key="2">
    <source>
        <dbReference type="Proteomes" id="UP000269208"/>
    </source>
</evidence>
<sequence length="109" mass="12608">MKPSIILYTKPCLMICCIAWRRIFTVTQVPNLHSGNGKRNTRRHLPARKAFWAPAKPLTARCWKKCRRYARRQTISVGYDNVRGGRPYCPQNSPDAHACRFDGKPLPIR</sequence>
<dbReference type="EMBL" id="LR134190">
    <property type="protein sequence ID" value="VEB52439.1"/>
    <property type="molecule type" value="Genomic_DNA"/>
</dbReference>
<evidence type="ECO:0000313" key="1">
    <source>
        <dbReference type="EMBL" id="VEB52439.1"/>
    </source>
</evidence>
<proteinExistence type="predicted"/>
<dbReference type="Proteomes" id="UP000269208">
    <property type="component" value="Chromosome"/>
</dbReference>
<accession>A0A3S4HYR0</accession>
<reference evidence="1 2" key="1">
    <citation type="submission" date="2018-12" db="EMBL/GenBank/DDBJ databases">
        <authorList>
            <consortium name="Pathogen Informatics"/>
        </authorList>
    </citation>
    <scope>NUCLEOTIDE SEQUENCE [LARGE SCALE GENOMIC DNA]</scope>
    <source>
        <strain evidence="1 2">NCTC6754</strain>
    </source>
</reference>
<dbReference type="AlphaFoldDB" id="A0A3S4HYR0"/>
<organism evidence="1 2">
    <name type="scientific">Salmonella enterica I</name>
    <dbReference type="NCBI Taxonomy" id="59201"/>
    <lineage>
        <taxon>Bacteria</taxon>
        <taxon>Pseudomonadati</taxon>
        <taxon>Pseudomonadota</taxon>
        <taxon>Gammaproteobacteria</taxon>
        <taxon>Enterobacterales</taxon>
        <taxon>Enterobacteriaceae</taxon>
        <taxon>Salmonella</taxon>
    </lineage>
</organism>